<dbReference type="PANTHER" id="PTHR42146">
    <property type="entry name" value="3',5'-CYCLIC-NUCLEOTIDE PHOSPHODIESTERASE"/>
    <property type="match status" value="1"/>
</dbReference>
<sequence>MMTWSFQKADYLNHTNLCRTCQLIRWPVQRSGIKNCIMSLNKFNKVDMNMVKRLIKLFSHNDLDGFGAPMLLQAVQPTMFGDVEFDMTNCGAGRIDDEFARWLRSPEAGRFTDVYIMDMTPDSDYTFQQLNANFANHWLVFDHHESEAGLRQKYAANSVVPANPQVNPSAASLAWDWLTQQPHFADLPAERRQELAYLVELIRAYDTWDWQNDPEMSDEERTAADELDQLFWFYPLQDSASFVADVFAAGWEKYHAANQLLIRTLNERRAKYLKSHLKDVLKTELDGHQFGIVYASDYKSEIAHALLEQHPDVEAALVISPVSVSLRSNGKLDVAKFAEKYFGGGGHADAAGGRLNVNPVKVGEQAVADDLAQTIENQQEEHKQEESTLADNLDPAVAAKMAALFKK</sequence>
<dbReference type="EMBL" id="AFTL01000014">
    <property type="protein sequence ID" value="EGS37024.1"/>
    <property type="molecule type" value="Genomic_DNA"/>
</dbReference>
<protein>
    <submittedName>
        <fullName evidence="2">DHHA1 domain protein</fullName>
    </submittedName>
</protein>
<dbReference type="InterPro" id="IPR003156">
    <property type="entry name" value="DHHA1_dom"/>
</dbReference>
<dbReference type="Gene3D" id="3.10.310.30">
    <property type="match status" value="1"/>
</dbReference>
<evidence type="ECO:0000313" key="3">
    <source>
        <dbReference type="Proteomes" id="UP000006035"/>
    </source>
</evidence>
<gene>
    <name evidence="2" type="ORF">HMPREF9102_1702</name>
</gene>
<dbReference type="SUPFAM" id="SSF64182">
    <property type="entry name" value="DHH phosphoesterases"/>
    <property type="match status" value="1"/>
</dbReference>
<organism evidence="2 3">
    <name type="scientific">Limosilactobacillus oris F0423</name>
    <dbReference type="NCBI Taxonomy" id="944562"/>
    <lineage>
        <taxon>Bacteria</taxon>
        <taxon>Bacillati</taxon>
        <taxon>Bacillota</taxon>
        <taxon>Bacilli</taxon>
        <taxon>Lactobacillales</taxon>
        <taxon>Lactobacillaceae</taxon>
        <taxon>Limosilactobacillus</taxon>
    </lineage>
</organism>
<comment type="caution">
    <text evidence="2">The sequence shown here is derived from an EMBL/GenBank/DDBJ whole genome shotgun (WGS) entry which is preliminary data.</text>
</comment>
<dbReference type="InterPro" id="IPR038763">
    <property type="entry name" value="DHH_sf"/>
</dbReference>
<dbReference type="InterPro" id="IPR052968">
    <property type="entry name" value="Nucleotide_metab_enz"/>
</dbReference>
<feature type="domain" description="DHHA1" evidence="1">
    <location>
        <begin position="307"/>
        <end position="357"/>
    </location>
</feature>
<keyword evidence="3" id="KW-1185">Reference proteome</keyword>
<evidence type="ECO:0000313" key="2">
    <source>
        <dbReference type="EMBL" id="EGS37024.1"/>
    </source>
</evidence>
<reference evidence="2 3" key="1">
    <citation type="submission" date="2011-05" db="EMBL/GenBank/DDBJ databases">
        <authorList>
            <person name="Durkin A.S."/>
            <person name="Kim M."/>
            <person name="Radune D."/>
            <person name="Hostetler J."/>
            <person name="Torralba M."/>
            <person name="Gillis M."/>
            <person name="Methe B."/>
            <person name="Sutton G."/>
            <person name="Nelson K.E."/>
        </authorList>
    </citation>
    <scope>NUCLEOTIDE SEQUENCE [LARGE SCALE GENOMIC DNA]</scope>
    <source>
        <strain evidence="2 3">F0423</strain>
    </source>
</reference>
<evidence type="ECO:0000259" key="1">
    <source>
        <dbReference type="Pfam" id="PF02272"/>
    </source>
</evidence>
<proteinExistence type="predicted"/>
<accession>A0ABN0D7F1</accession>
<name>A0ABN0D7F1_9LACO</name>
<dbReference type="Pfam" id="PF02272">
    <property type="entry name" value="DHHA1"/>
    <property type="match status" value="1"/>
</dbReference>
<dbReference type="PANTHER" id="PTHR42146:SF1">
    <property type="entry name" value="OLIGORIBONUCLEASE NRNB"/>
    <property type="match status" value="1"/>
</dbReference>
<dbReference type="Proteomes" id="UP000006035">
    <property type="component" value="Unassembled WGS sequence"/>
</dbReference>